<keyword evidence="6 9" id="KW-1133">Transmembrane helix</keyword>
<comment type="caution">
    <text evidence="9">Lacks conserved residue(s) required for the propagation of feature annotation.</text>
</comment>
<evidence type="ECO:0000313" key="11">
    <source>
        <dbReference type="Proteomes" id="UP000191285"/>
    </source>
</evidence>
<comment type="subcellular location">
    <subcellularLocation>
        <location evidence="1 9">Mitochondrion inner membrane</location>
        <topology evidence="1 9">Multi-pass membrane protein</topology>
    </subcellularLocation>
</comment>
<feature type="transmembrane region" description="Helical" evidence="9">
    <location>
        <begin position="156"/>
        <end position="177"/>
    </location>
</feature>
<evidence type="ECO:0000256" key="3">
    <source>
        <dbReference type="ARBA" id="ARBA00022448"/>
    </source>
</evidence>
<gene>
    <name evidence="10" type="ORF">PENSTE_c019G10207</name>
</gene>
<dbReference type="AlphaFoldDB" id="A0A1V6SW70"/>
<dbReference type="Proteomes" id="UP000191285">
    <property type="component" value="Unassembled WGS sequence"/>
</dbReference>
<proteinExistence type="inferred from homology"/>
<evidence type="ECO:0000256" key="5">
    <source>
        <dbReference type="ARBA" id="ARBA00022792"/>
    </source>
</evidence>
<dbReference type="Pfam" id="PF03650">
    <property type="entry name" value="MPC"/>
    <property type="match status" value="1"/>
</dbReference>
<evidence type="ECO:0000256" key="9">
    <source>
        <dbReference type="RuleBase" id="RU363100"/>
    </source>
</evidence>
<keyword evidence="7 9" id="KW-0496">Mitochondrion</keyword>
<keyword evidence="3 9" id="KW-0813">Transport</keyword>
<dbReference type="PANTHER" id="PTHR14154">
    <property type="entry name" value="UPF0041 BRAIN PROTEIN 44-RELATED"/>
    <property type="match status" value="1"/>
</dbReference>
<name>A0A1V6SW70_9EURO</name>
<evidence type="ECO:0000256" key="8">
    <source>
        <dbReference type="ARBA" id="ARBA00023136"/>
    </source>
</evidence>
<evidence type="ECO:0000256" key="7">
    <source>
        <dbReference type="ARBA" id="ARBA00023128"/>
    </source>
</evidence>
<accession>A0A1V6SW70</accession>
<dbReference type="InterPro" id="IPR005336">
    <property type="entry name" value="MPC"/>
</dbReference>
<keyword evidence="8 9" id="KW-0472">Membrane</keyword>
<keyword evidence="5 9" id="KW-0999">Mitochondrion inner membrane</keyword>
<dbReference type="GO" id="GO:0006850">
    <property type="term" value="P:pyruvate import into mitochondria"/>
    <property type="evidence" value="ECO:0007669"/>
    <property type="project" value="InterPro"/>
</dbReference>
<comment type="caution">
    <text evidence="10">The sequence shown here is derived from an EMBL/GenBank/DDBJ whole genome shotgun (WGS) entry which is preliminary data.</text>
</comment>
<sequence length="224" mass="24358">MLSACWRNTIGKLPPRSPDASALPLPNDLLSTTSTLPSTAMSSRVGFRFFNNARFAFRNASAPFRRPGGQGWRFQSSEAGASAAEQQSTFQRLWNSPVGVKTVHFWAPVMKWALVIAGISDFNRPAEKLSLTQNAALMGTGAIWTRWCLIIKPRNVLLAAVNFFLGCVGVVQVSRIYMWRQSQEGSAVEAAKDLEHDVADSAKSVAKQAEGAVEGAVKSVEKSN</sequence>
<dbReference type="EMBL" id="MLKD01000019">
    <property type="protein sequence ID" value="OQE17939.1"/>
    <property type="molecule type" value="Genomic_DNA"/>
</dbReference>
<keyword evidence="11" id="KW-1185">Reference proteome</keyword>
<comment type="similarity">
    <text evidence="2 9">Belongs to the mitochondrial pyruvate carrier (MPC) (TC 2.A.105) family.</text>
</comment>
<comment type="function">
    <text evidence="9">Mediates the uptake of pyruvate into mitochondria.</text>
</comment>
<evidence type="ECO:0000313" key="10">
    <source>
        <dbReference type="EMBL" id="OQE17939.1"/>
    </source>
</evidence>
<protein>
    <recommendedName>
        <fullName evidence="9">Mitochondrial pyruvate carrier</fullName>
    </recommendedName>
</protein>
<organism evidence="10 11">
    <name type="scientific">Penicillium steckii</name>
    <dbReference type="NCBI Taxonomy" id="303698"/>
    <lineage>
        <taxon>Eukaryota</taxon>
        <taxon>Fungi</taxon>
        <taxon>Dikarya</taxon>
        <taxon>Ascomycota</taxon>
        <taxon>Pezizomycotina</taxon>
        <taxon>Eurotiomycetes</taxon>
        <taxon>Eurotiomycetidae</taxon>
        <taxon>Eurotiales</taxon>
        <taxon>Aspergillaceae</taxon>
        <taxon>Penicillium</taxon>
    </lineage>
</organism>
<dbReference type="OrthoDB" id="869189at2759"/>
<evidence type="ECO:0000256" key="2">
    <source>
        <dbReference type="ARBA" id="ARBA00006416"/>
    </source>
</evidence>
<reference evidence="11" key="1">
    <citation type="journal article" date="2017" name="Nat. Microbiol.">
        <title>Global analysis of biosynthetic gene clusters reveals vast potential of secondary metabolite production in Penicillium species.</title>
        <authorList>
            <person name="Nielsen J.C."/>
            <person name="Grijseels S."/>
            <person name="Prigent S."/>
            <person name="Ji B."/>
            <person name="Dainat J."/>
            <person name="Nielsen K.F."/>
            <person name="Frisvad J.C."/>
            <person name="Workman M."/>
            <person name="Nielsen J."/>
        </authorList>
    </citation>
    <scope>NUCLEOTIDE SEQUENCE [LARGE SCALE GENOMIC DNA]</scope>
    <source>
        <strain evidence="11">IBT 24891</strain>
    </source>
</reference>
<keyword evidence="4 9" id="KW-0812">Transmembrane</keyword>
<evidence type="ECO:0000256" key="4">
    <source>
        <dbReference type="ARBA" id="ARBA00022692"/>
    </source>
</evidence>
<dbReference type="GO" id="GO:0005743">
    <property type="term" value="C:mitochondrial inner membrane"/>
    <property type="evidence" value="ECO:0007669"/>
    <property type="project" value="UniProtKB-SubCell"/>
</dbReference>
<evidence type="ECO:0000256" key="1">
    <source>
        <dbReference type="ARBA" id="ARBA00004448"/>
    </source>
</evidence>
<evidence type="ECO:0000256" key="6">
    <source>
        <dbReference type="ARBA" id="ARBA00022989"/>
    </source>
</evidence>
<dbReference type="STRING" id="303698.A0A1V6SW70"/>